<name>A0A1V0GNQ6_9RHOB</name>
<dbReference type="KEGG" id="pye:A6J80_03055"/>
<dbReference type="CDD" id="cd08414">
    <property type="entry name" value="PBP2_LTTR_aromatics_like"/>
    <property type="match status" value="1"/>
</dbReference>
<dbReference type="PANTHER" id="PTHR30346:SF28">
    <property type="entry name" value="HTH-TYPE TRANSCRIPTIONAL REGULATOR CYNR"/>
    <property type="match status" value="1"/>
</dbReference>
<gene>
    <name evidence="6" type="ORF">A6J80_03055</name>
</gene>
<evidence type="ECO:0000256" key="1">
    <source>
        <dbReference type="ARBA" id="ARBA00009437"/>
    </source>
</evidence>
<dbReference type="InterPro" id="IPR005119">
    <property type="entry name" value="LysR_subst-bd"/>
</dbReference>
<dbReference type="InterPro" id="IPR036390">
    <property type="entry name" value="WH_DNA-bd_sf"/>
</dbReference>
<protein>
    <submittedName>
        <fullName evidence="6">LysR family transcriptional regulator</fullName>
    </submittedName>
</protein>
<dbReference type="PANTHER" id="PTHR30346">
    <property type="entry name" value="TRANSCRIPTIONAL DUAL REGULATOR HCAR-RELATED"/>
    <property type="match status" value="1"/>
</dbReference>
<evidence type="ECO:0000259" key="5">
    <source>
        <dbReference type="PROSITE" id="PS50931"/>
    </source>
</evidence>
<dbReference type="AlphaFoldDB" id="A0A1V0GNQ6"/>
<keyword evidence="7" id="KW-1185">Reference proteome</keyword>
<sequence>MSDHSGIENVHSFVTLAQELSFRRAAERLHLDQSALSRRIQKLEATLGFRLLERTTREVRLTQAGRSFYDDNADLLRGYASSIQLARRIAEGKLGALNVGYMAFAATELMPAAVARFRQAHPEVDLKIRYIRTQGQKIALANDEIDLGYMIGPFDHSDYHSLTLSLEPLYVVTPRNHALLRLPVVTPADLASQDIILGDTHEWEEYRWRLANLFSAEGISLNITIEASNTLALLGLVAAGLGVTVYPESLIGFLGRSVEVRPIIHPQFRISTVLTWKRSNRSRQVREFVEIAKLAGMR</sequence>
<dbReference type="PROSITE" id="PS50931">
    <property type="entry name" value="HTH_LYSR"/>
    <property type="match status" value="1"/>
</dbReference>
<evidence type="ECO:0000313" key="7">
    <source>
        <dbReference type="Proteomes" id="UP000191257"/>
    </source>
</evidence>
<dbReference type="InterPro" id="IPR000847">
    <property type="entry name" value="LysR_HTH_N"/>
</dbReference>
<feature type="domain" description="HTH lysR-type" evidence="5">
    <location>
        <begin position="13"/>
        <end position="62"/>
    </location>
</feature>
<dbReference type="Proteomes" id="UP000191257">
    <property type="component" value="Chromosome"/>
</dbReference>
<dbReference type="Gene3D" id="1.10.10.10">
    <property type="entry name" value="Winged helix-like DNA-binding domain superfamily/Winged helix DNA-binding domain"/>
    <property type="match status" value="1"/>
</dbReference>
<dbReference type="eggNOG" id="COG0583">
    <property type="taxonomic scope" value="Bacteria"/>
</dbReference>
<proteinExistence type="inferred from homology"/>
<dbReference type="InterPro" id="IPR036388">
    <property type="entry name" value="WH-like_DNA-bd_sf"/>
</dbReference>
<evidence type="ECO:0000256" key="2">
    <source>
        <dbReference type="ARBA" id="ARBA00023015"/>
    </source>
</evidence>
<dbReference type="Gene3D" id="3.40.190.10">
    <property type="entry name" value="Periplasmic binding protein-like II"/>
    <property type="match status" value="2"/>
</dbReference>
<dbReference type="PRINTS" id="PR00039">
    <property type="entry name" value="HTHLYSR"/>
</dbReference>
<evidence type="ECO:0000256" key="3">
    <source>
        <dbReference type="ARBA" id="ARBA00023125"/>
    </source>
</evidence>
<dbReference type="GO" id="GO:0003700">
    <property type="term" value="F:DNA-binding transcription factor activity"/>
    <property type="evidence" value="ECO:0007669"/>
    <property type="project" value="InterPro"/>
</dbReference>
<dbReference type="Pfam" id="PF00126">
    <property type="entry name" value="HTH_1"/>
    <property type="match status" value="1"/>
</dbReference>
<organism evidence="6 7">
    <name type="scientific">Paracoccus yeei</name>
    <dbReference type="NCBI Taxonomy" id="147645"/>
    <lineage>
        <taxon>Bacteria</taxon>
        <taxon>Pseudomonadati</taxon>
        <taxon>Pseudomonadota</taxon>
        <taxon>Alphaproteobacteria</taxon>
        <taxon>Rhodobacterales</taxon>
        <taxon>Paracoccaceae</taxon>
        <taxon>Paracoccus</taxon>
    </lineage>
</organism>
<evidence type="ECO:0000313" key="6">
    <source>
        <dbReference type="EMBL" id="ARC35493.1"/>
    </source>
</evidence>
<dbReference type="STRING" id="147645.A6J80_03055"/>
<accession>A0A1V0GNQ6</accession>
<dbReference type="SUPFAM" id="SSF53850">
    <property type="entry name" value="Periplasmic binding protein-like II"/>
    <property type="match status" value="1"/>
</dbReference>
<dbReference type="SUPFAM" id="SSF46785">
    <property type="entry name" value="Winged helix' DNA-binding domain"/>
    <property type="match status" value="1"/>
</dbReference>
<dbReference type="GO" id="GO:0003677">
    <property type="term" value="F:DNA binding"/>
    <property type="evidence" value="ECO:0007669"/>
    <property type="project" value="UniProtKB-KW"/>
</dbReference>
<keyword evidence="4" id="KW-0804">Transcription</keyword>
<dbReference type="RefSeq" id="WP_080620445.1">
    <property type="nucleotide sequence ID" value="NZ_CAWMZI010000001.1"/>
</dbReference>
<dbReference type="EMBL" id="CP020442">
    <property type="protein sequence ID" value="ARC35493.1"/>
    <property type="molecule type" value="Genomic_DNA"/>
</dbReference>
<keyword evidence="3" id="KW-0238">DNA-binding</keyword>
<dbReference type="Pfam" id="PF03466">
    <property type="entry name" value="LysR_substrate"/>
    <property type="match status" value="1"/>
</dbReference>
<keyword evidence="2" id="KW-0805">Transcription regulation</keyword>
<dbReference type="FunFam" id="1.10.10.10:FF:000001">
    <property type="entry name" value="LysR family transcriptional regulator"/>
    <property type="match status" value="1"/>
</dbReference>
<comment type="similarity">
    <text evidence="1">Belongs to the LysR transcriptional regulatory family.</text>
</comment>
<reference evidence="6" key="1">
    <citation type="submission" date="2017-12" db="EMBL/GenBank/DDBJ databases">
        <title>FDA dAtabase for Regulatory Grade micrObial Sequences (FDA-ARGOS): Supporting development and validation of Infectious Disease Dx tests.</title>
        <authorList>
            <person name="Campos J."/>
            <person name="Goldberg B."/>
            <person name="Tallon L."/>
            <person name="Sadzewicz L."/>
            <person name="Sengamalay N."/>
            <person name="Ott S."/>
            <person name="Godinez A."/>
            <person name="Nagaraj S."/>
            <person name="Vyas G."/>
            <person name="Aluvathingal J."/>
            <person name="Nadendla S."/>
            <person name="Geyer C."/>
            <person name="Nandy P."/>
            <person name="Hobson J."/>
            <person name="Sichtig H."/>
        </authorList>
    </citation>
    <scope>NUCLEOTIDE SEQUENCE</scope>
    <source>
        <strain evidence="6">FDAARGOS_252</strain>
    </source>
</reference>
<evidence type="ECO:0000256" key="4">
    <source>
        <dbReference type="ARBA" id="ARBA00023163"/>
    </source>
</evidence>
<dbReference type="GO" id="GO:0032993">
    <property type="term" value="C:protein-DNA complex"/>
    <property type="evidence" value="ECO:0007669"/>
    <property type="project" value="TreeGrafter"/>
</dbReference>